<feature type="region of interest" description="Disordered" evidence="1">
    <location>
        <begin position="59"/>
        <end position="117"/>
    </location>
</feature>
<dbReference type="Pfam" id="PF14012">
    <property type="entry name" value="DUF4229"/>
    <property type="match status" value="1"/>
</dbReference>
<evidence type="ECO:0000313" key="4">
    <source>
        <dbReference type="Proteomes" id="UP001165561"/>
    </source>
</evidence>
<proteinExistence type="predicted"/>
<dbReference type="InterPro" id="IPR025323">
    <property type="entry name" value="DUF4229"/>
</dbReference>
<evidence type="ECO:0000313" key="3">
    <source>
        <dbReference type="EMBL" id="MDD9207773.1"/>
    </source>
</evidence>
<evidence type="ECO:0000256" key="1">
    <source>
        <dbReference type="SAM" id="MobiDB-lite"/>
    </source>
</evidence>
<feature type="compositionally biased region" description="Acidic residues" evidence="1">
    <location>
        <begin position="76"/>
        <end position="86"/>
    </location>
</feature>
<reference evidence="3" key="1">
    <citation type="submission" date="2023-02" db="EMBL/GenBank/DDBJ databases">
        <title>Georgenia sp.10Sc9-8, isolated from a soil sample collected from the Taklamakan desert.</title>
        <authorList>
            <person name="Liu S."/>
        </authorList>
    </citation>
    <scope>NUCLEOTIDE SEQUENCE</scope>
    <source>
        <strain evidence="3">10Sc9-8</strain>
    </source>
</reference>
<keyword evidence="2" id="KW-0812">Transmembrane</keyword>
<sequence>MRILLYSLLRVALVLGAVGVLYALGMRSWLLWLAALVVAALLSYVLFARQRDAAAAQLAAGVERRRERPRGRTVPDEDAAYEDAAVDEARAGDVTGDRPDAATGPDGSVENPGRPRP</sequence>
<keyword evidence="2" id="KW-0472">Membrane</keyword>
<feature type="compositionally biased region" description="Basic and acidic residues" evidence="1">
    <location>
        <begin position="87"/>
        <end position="100"/>
    </location>
</feature>
<evidence type="ECO:0000256" key="2">
    <source>
        <dbReference type="SAM" id="Phobius"/>
    </source>
</evidence>
<keyword evidence="4" id="KW-1185">Reference proteome</keyword>
<protein>
    <submittedName>
        <fullName evidence="3">DUF4229 domain-containing protein</fullName>
    </submittedName>
</protein>
<gene>
    <name evidence="3" type="ORF">PU560_15055</name>
</gene>
<name>A0ABT5U0C7_9MICO</name>
<dbReference type="Proteomes" id="UP001165561">
    <property type="component" value="Unassembled WGS sequence"/>
</dbReference>
<organism evidence="3 4">
    <name type="scientific">Georgenia halotolerans</name>
    <dbReference type="NCBI Taxonomy" id="3028317"/>
    <lineage>
        <taxon>Bacteria</taxon>
        <taxon>Bacillati</taxon>
        <taxon>Actinomycetota</taxon>
        <taxon>Actinomycetes</taxon>
        <taxon>Micrococcales</taxon>
        <taxon>Bogoriellaceae</taxon>
        <taxon>Georgenia</taxon>
    </lineage>
</organism>
<accession>A0ABT5U0C7</accession>
<dbReference type="EMBL" id="JARACI010001153">
    <property type="protein sequence ID" value="MDD9207773.1"/>
    <property type="molecule type" value="Genomic_DNA"/>
</dbReference>
<feature type="transmembrane region" description="Helical" evidence="2">
    <location>
        <begin position="29"/>
        <end position="47"/>
    </location>
</feature>
<keyword evidence="2" id="KW-1133">Transmembrane helix</keyword>
<comment type="caution">
    <text evidence="3">The sequence shown here is derived from an EMBL/GenBank/DDBJ whole genome shotgun (WGS) entry which is preliminary data.</text>
</comment>